<protein>
    <recommendedName>
        <fullName evidence="3">PhoU domain-containing protein</fullName>
    </recommendedName>
</protein>
<dbReference type="EMBL" id="LAZR01018990">
    <property type="protein sequence ID" value="KKL94191.1"/>
    <property type="molecule type" value="Genomic_DNA"/>
</dbReference>
<reference evidence="2" key="1">
    <citation type="journal article" date="2015" name="Nature">
        <title>Complex archaea that bridge the gap between prokaryotes and eukaryotes.</title>
        <authorList>
            <person name="Spang A."/>
            <person name="Saw J.H."/>
            <person name="Jorgensen S.L."/>
            <person name="Zaremba-Niedzwiedzka K."/>
            <person name="Martijn J."/>
            <person name="Lind A.E."/>
            <person name="van Eijk R."/>
            <person name="Schleper C."/>
            <person name="Guy L."/>
            <person name="Ettema T.J."/>
        </authorList>
    </citation>
    <scope>NUCLEOTIDE SEQUENCE</scope>
</reference>
<dbReference type="Pfam" id="PF01865">
    <property type="entry name" value="PhoU_div"/>
    <property type="match status" value="1"/>
</dbReference>
<organism evidence="2">
    <name type="scientific">marine sediment metagenome</name>
    <dbReference type="NCBI Taxonomy" id="412755"/>
    <lineage>
        <taxon>unclassified sequences</taxon>
        <taxon>metagenomes</taxon>
        <taxon>ecological metagenomes</taxon>
    </lineage>
</organism>
<proteinExistence type="inferred from homology"/>
<dbReference type="SUPFAM" id="SSF109755">
    <property type="entry name" value="PhoU-like"/>
    <property type="match status" value="1"/>
</dbReference>
<accession>A0A0F9GU20</accession>
<evidence type="ECO:0000256" key="1">
    <source>
        <dbReference type="ARBA" id="ARBA00008591"/>
    </source>
</evidence>
<gene>
    <name evidence="2" type="ORF">LCGC14_1867160</name>
</gene>
<name>A0A0F9GU20_9ZZZZ</name>
<evidence type="ECO:0008006" key="3">
    <source>
        <dbReference type="Google" id="ProtNLM"/>
    </source>
</evidence>
<comment type="similarity">
    <text evidence="1">Belongs to the UPF0111 family.</text>
</comment>
<dbReference type="AlphaFoldDB" id="A0A0F9GU20"/>
<sequence>MSKIKEEIITLLIEHSRTIYSVVSDMAVFYNRWAEDYEKNKDALVKKKNKMQLSEEDGDTIKIQLIQKYSEAEAQGLGDYIALILKMDNVINYPLEFVDILGKIKIDCNKHIEIKKNFEKLINKTIIMADVLKTTIKSLRDKPEAAFNNTTKIHEIENEIDAIYRQFLDYLYSNQDLDIRILLRLRDSIVLLEQLADRIHDIADLIRVLLYQ</sequence>
<dbReference type="Gene3D" id="1.20.58.220">
    <property type="entry name" value="Phosphate transport system protein phou homolog 2, domain 2"/>
    <property type="match status" value="1"/>
</dbReference>
<dbReference type="InterPro" id="IPR038078">
    <property type="entry name" value="PhoU-like_sf"/>
</dbReference>
<comment type="caution">
    <text evidence="2">The sequence shown here is derived from an EMBL/GenBank/DDBJ whole genome shotgun (WGS) entry which is preliminary data.</text>
</comment>
<dbReference type="InterPro" id="IPR018445">
    <property type="entry name" value="Put_Phosphate_transp_reg"/>
</dbReference>
<evidence type="ECO:0000313" key="2">
    <source>
        <dbReference type="EMBL" id="KKL94191.1"/>
    </source>
</evidence>